<dbReference type="OrthoDB" id="2757823at2759"/>
<evidence type="ECO:0000256" key="1">
    <source>
        <dbReference type="SAM" id="Phobius"/>
    </source>
</evidence>
<dbReference type="Proteomes" id="UP000029665">
    <property type="component" value="Unassembled WGS sequence"/>
</dbReference>
<keyword evidence="1" id="KW-1133">Transmembrane helix</keyword>
<evidence type="ECO:0000313" key="3">
    <source>
        <dbReference type="Proteomes" id="UP000029665"/>
    </source>
</evidence>
<evidence type="ECO:0000313" key="2">
    <source>
        <dbReference type="EMBL" id="CDO73025.1"/>
    </source>
</evidence>
<name>A0A060SF66_PYCCI</name>
<keyword evidence="3" id="KW-1185">Reference proteome</keyword>
<keyword evidence="1" id="KW-0812">Transmembrane</keyword>
<proteinExistence type="predicted"/>
<feature type="transmembrane region" description="Helical" evidence="1">
    <location>
        <begin position="79"/>
        <end position="96"/>
    </location>
</feature>
<dbReference type="HOGENOM" id="CLU_1571427_0_0_1"/>
<dbReference type="EMBL" id="CCBP010000119">
    <property type="protein sequence ID" value="CDO73025.1"/>
    <property type="molecule type" value="Genomic_DNA"/>
</dbReference>
<keyword evidence="1" id="KW-0472">Membrane</keyword>
<accession>A0A060SF66</accession>
<reference evidence="2" key="1">
    <citation type="submission" date="2014-01" db="EMBL/GenBank/DDBJ databases">
        <title>The genome of the white-rot fungus Pycnoporus cinnabarinus: a basidiomycete model with a versatile arsenal for lignocellulosic biomass breakdown.</title>
        <authorList>
            <person name="Levasseur A."/>
            <person name="Lomascolo A."/>
            <person name="Ruiz-Duenas F.J."/>
            <person name="Uzan E."/>
            <person name="Piumi F."/>
            <person name="Kues U."/>
            <person name="Ram A.F.J."/>
            <person name="Murat C."/>
            <person name="Haon M."/>
            <person name="Benoit I."/>
            <person name="Arfi Y."/>
            <person name="Chevret D."/>
            <person name="Drula E."/>
            <person name="Kwon M.J."/>
            <person name="Gouret P."/>
            <person name="Lesage-Meessen L."/>
            <person name="Lombard V."/>
            <person name="Mariette J."/>
            <person name="Noirot C."/>
            <person name="Park J."/>
            <person name="Patyshakuliyeva A."/>
            <person name="Wieneger R.A.B."/>
            <person name="Wosten H.A.B."/>
            <person name="Martin F."/>
            <person name="Coutinho P.M."/>
            <person name="de Vries R."/>
            <person name="Martinez A.T."/>
            <person name="Klopp C."/>
            <person name="Pontarotti P."/>
            <person name="Henrissat B."/>
            <person name="Record E."/>
        </authorList>
    </citation>
    <scope>NUCLEOTIDE SEQUENCE [LARGE SCALE GENOMIC DNA]</scope>
    <source>
        <strain evidence="2">BRFM137</strain>
    </source>
</reference>
<gene>
    <name evidence="2" type="ORF">BN946_scf185007.g79</name>
</gene>
<protein>
    <submittedName>
        <fullName evidence="2">Uncharacterized protein</fullName>
    </submittedName>
</protein>
<dbReference type="AlphaFoldDB" id="A0A060SF66"/>
<organism evidence="2 3">
    <name type="scientific">Pycnoporus cinnabarinus</name>
    <name type="common">Cinnabar-red polypore</name>
    <name type="synonym">Trametes cinnabarina</name>
    <dbReference type="NCBI Taxonomy" id="5643"/>
    <lineage>
        <taxon>Eukaryota</taxon>
        <taxon>Fungi</taxon>
        <taxon>Dikarya</taxon>
        <taxon>Basidiomycota</taxon>
        <taxon>Agaricomycotina</taxon>
        <taxon>Agaricomycetes</taxon>
        <taxon>Polyporales</taxon>
        <taxon>Polyporaceae</taxon>
        <taxon>Trametes</taxon>
    </lineage>
</organism>
<comment type="caution">
    <text evidence="2">The sequence shown here is derived from an EMBL/GenBank/DDBJ whole genome shotgun (WGS) entry which is preliminary data.</text>
</comment>
<sequence>MHNITITVWIEEIPDEPDDFFQGSPLWKLHLVLDVPRSLPPLDVVIQQYTGTPDLHVAPTWLKELITVEGRSIRYTRQCSWIMMMLAFIALWPGILKNDDKEVEPWLDISNYIAGFRATFDGATRPRLPHTTSVPDYSEETTPLAQMAHLTLNDRAEEEAGYSWDMPELA</sequence>